<evidence type="ECO:0000256" key="2">
    <source>
        <dbReference type="SAM" id="MobiDB-lite"/>
    </source>
</evidence>
<feature type="coiled-coil region" evidence="1">
    <location>
        <begin position="15"/>
        <end position="112"/>
    </location>
</feature>
<feature type="region of interest" description="Disordered" evidence="2">
    <location>
        <begin position="254"/>
        <end position="277"/>
    </location>
</feature>
<proteinExistence type="predicted"/>
<keyword evidence="1" id="KW-0175">Coiled coil</keyword>
<organism evidence="3 4">
    <name type="scientific">Calicophoron daubneyi</name>
    <name type="common">Rumen fluke</name>
    <name type="synonym">Paramphistomum daubneyi</name>
    <dbReference type="NCBI Taxonomy" id="300641"/>
    <lineage>
        <taxon>Eukaryota</taxon>
        <taxon>Metazoa</taxon>
        <taxon>Spiralia</taxon>
        <taxon>Lophotrochozoa</taxon>
        <taxon>Platyhelminthes</taxon>
        <taxon>Trematoda</taxon>
        <taxon>Digenea</taxon>
        <taxon>Plagiorchiida</taxon>
        <taxon>Pronocephalata</taxon>
        <taxon>Paramphistomoidea</taxon>
        <taxon>Paramphistomidae</taxon>
        <taxon>Calicophoron</taxon>
    </lineage>
</organism>
<evidence type="ECO:0000313" key="3">
    <source>
        <dbReference type="EMBL" id="CAL5135761.1"/>
    </source>
</evidence>
<name>A0AAV2TI53_CALDB</name>
<gene>
    <name evidence="3" type="ORF">CDAUBV1_LOCUS9877</name>
</gene>
<evidence type="ECO:0000313" key="4">
    <source>
        <dbReference type="Proteomes" id="UP001497525"/>
    </source>
</evidence>
<sequence>MSELEKLVDEIGLEVGRLAQHMNQEKANISELQQKMSSLVRETENKKNEKNELEQEIRRLERDYFREVDHCRQIGDAKDRLLRESQCLERALEDIKKSNEKMREERSSFIAECKGKLKTYDEYISANEKLKAFVEVWLSKDPSNFQLISLPEMIRETARKLSGYYETPLEATLESALQQVHADVRFSGAVDSDNSATATDSPLPAQDAGAVSGVEDNMETEAATSDVLLDSQYVEASRLRMSALDVSMLSSVSKSDAVTGKKTEGEDTMNQGDTGIC</sequence>
<protein>
    <submittedName>
        <fullName evidence="3">Uncharacterized protein</fullName>
    </submittedName>
</protein>
<evidence type="ECO:0000256" key="1">
    <source>
        <dbReference type="SAM" id="Coils"/>
    </source>
</evidence>
<feature type="region of interest" description="Disordered" evidence="2">
    <location>
        <begin position="191"/>
        <end position="212"/>
    </location>
</feature>
<accession>A0AAV2TI53</accession>
<comment type="caution">
    <text evidence="3">The sequence shown here is derived from an EMBL/GenBank/DDBJ whole genome shotgun (WGS) entry which is preliminary data.</text>
</comment>
<feature type="compositionally biased region" description="Polar residues" evidence="2">
    <location>
        <begin position="268"/>
        <end position="277"/>
    </location>
</feature>
<dbReference type="EMBL" id="CAXLJL010000268">
    <property type="protein sequence ID" value="CAL5135761.1"/>
    <property type="molecule type" value="Genomic_DNA"/>
</dbReference>
<reference evidence="3" key="1">
    <citation type="submission" date="2024-06" db="EMBL/GenBank/DDBJ databases">
        <authorList>
            <person name="Liu X."/>
            <person name="Lenzi L."/>
            <person name="Haldenby T S."/>
            <person name="Uol C."/>
        </authorList>
    </citation>
    <scope>NUCLEOTIDE SEQUENCE</scope>
</reference>
<dbReference type="Proteomes" id="UP001497525">
    <property type="component" value="Unassembled WGS sequence"/>
</dbReference>
<dbReference type="AlphaFoldDB" id="A0AAV2TI53"/>